<dbReference type="InterPro" id="IPR025274">
    <property type="entry name" value="DUF4070"/>
</dbReference>
<dbReference type="Gene3D" id="3.80.30.20">
    <property type="entry name" value="tm_1862 like domain"/>
    <property type="match status" value="1"/>
</dbReference>
<dbReference type="GO" id="GO:0003824">
    <property type="term" value="F:catalytic activity"/>
    <property type="evidence" value="ECO:0007669"/>
    <property type="project" value="InterPro"/>
</dbReference>
<sequence>AYHIADKFRQRGVKTVLGGIHPSMCNDEALQFCDSLVIGEAEHVWQNLLKDAQAGRLKRIYTDKHAADLTAFPKPVRSKLSMNRYLADILQTTKGCPFQCEFCSVYAYDGQRIRHKTIEQVLSEVTELHDSTTSFKKKSIFFADDNIIGDKKYARELFAAIKPYNLNWSCQASVNVSKEDELLQLMKESGCGAILIGFESISEKNLSSMGKNINLKADYAEAINKIQSHGILVHSSFILGYDYDTPQAFDDLIEFIQRNRLLMPLINILTPFPGTKLLKRLEAEGRIIHKNWSEYDTETVVFRPSLMTPDELTAEYKRVIRTVYSFDAIYQNLEHYWKINLWKQSNRVDPIKFRYRLLFALRLVSLFFSFNANRSRFILRILPKVFNRRVRISTILTLMAYNDYAFTP</sequence>
<dbReference type="PROSITE" id="PS51332">
    <property type="entry name" value="B12_BINDING"/>
    <property type="match status" value="1"/>
</dbReference>
<dbReference type="InterPro" id="IPR023404">
    <property type="entry name" value="rSAM_horseshoe"/>
</dbReference>
<dbReference type="EMBL" id="LAZR01029030">
    <property type="protein sequence ID" value="KKL60792.1"/>
    <property type="molecule type" value="Genomic_DNA"/>
</dbReference>
<evidence type="ECO:0000256" key="2">
    <source>
        <dbReference type="ARBA" id="ARBA00022603"/>
    </source>
</evidence>
<dbReference type="SFLD" id="SFLDS00029">
    <property type="entry name" value="Radical_SAM"/>
    <property type="match status" value="1"/>
</dbReference>
<accession>A0A0F9GCE3</accession>
<proteinExistence type="predicted"/>
<comment type="caution">
    <text evidence="10">The sequence shown here is derived from an EMBL/GenBank/DDBJ whole genome shotgun (WGS) entry which is preliminary data.</text>
</comment>
<dbReference type="PROSITE" id="PS51918">
    <property type="entry name" value="RADICAL_SAM"/>
    <property type="match status" value="1"/>
</dbReference>
<dbReference type="GO" id="GO:0046872">
    <property type="term" value="F:metal ion binding"/>
    <property type="evidence" value="ECO:0007669"/>
    <property type="project" value="UniProtKB-KW"/>
</dbReference>
<dbReference type="InterPro" id="IPR006638">
    <property type="entry name" value="Elp3/MiaA/NifB-like_rSAM"/>
</dbReference>
<dbReference type="InterPro" id="IPR058240">
    <property type="entry name" value="rSAM_sf"/>
</dbReference>
<dbReference type="GO" id="GO:0051539">
    <property type="term" value="F:4 iron, 4 sulfur cluster binding"/>
    <property type="evidence" value="ECO:0007669"/>
    <property type="project" value="UniProtKB-KW"/>
</dbReference>
<dbReference type="InterPro" id="IPR006158">
    <property type="entry name" value="Cobalamin-bd"/>
</dbReference>
<evidence type="ECO:0000259" key="9">
    <source>
        <dbReference type="PROSITE" id="PS51918"/>
    </source>
</evidence>
<evidence type="ECO:0000259" key="8">
    <source>
        <dbReference type="PROSITE" id="PS51332"/>
    </source>
</evidence>
<reference evidence="10" key="1">
    <citation type="journal article" date="2015" name="Nature">
        <title>Complex archaea that bridge the gap between prokaryotes and eukaryotes.</title>
        <authorList>
            <person name="Spang A."/>
            <person name="Saw J.H."/>
            <person name="Jorgensen S.L."/>
            <person name="Zaremba-Niedzwiedzka K."/>
            <person name="Martijn J."/>
            <person name="Lind A.E."/>
            <person name="van Eijk R."/>
            <person name="Schleper C."/>
            <person name="Guy L."/>
            <person name="Ettema T.J."/>
        </authorList>
    </citation>
    <scope>NUCLEOTIDE SEQUENCE</scope>
</reference>
<feature type="domain" description="Radical SAM core" evidence="9">
    <location>
        <begin position="81"/>
        <end position="310"/>
    </location>
</feature>
<comment type="cofactor">
    <cofactor evidence="1">
        <name>[4Fe-4S] cluster</name>
        <dbReference type="ChEBI" id="CHEBI:49883"/>
    </cofactor>
</comment>
<dbReference type="GO" id="GO:0031419">
    <property type="term" value="F:cobalamin binding"/>
    <property type="evidence" value="ECO:0007669"/>
    <property type="project" value="InterPro"/>
</dbReference>
<dbReference type="PANTHER" id="PTHR43409">
    <property type="entry name" value="ANAEROBIC MAGNESIUM-PROTOPORPHYRIN IX MONOMETHYL ESTER CYCLASE-RELATED"/>
    <property type="match status" value="1"/>
</dbReference>
<dbReference type="Pfam" id="PF04055">
    <property type="entry name" value="Radical_SAM"/>
    <property type="match status" value="1"/>
</dbReference>
<evidence type="ECO:0000256" key="7">
    <source>
        <dbReference type="ARBA" id="ARBA00023014"/>
    </source>
</evidence>
<dbReference type="SUPFAM" id="SSF102114">
    <property type="entry name" value="Radical SAM enzymes"/>
    <property type="match status" value="1"/>
</dbReference>
<dbReference type="AlphaFoldDB" id="A0A0F9GCE3"/>
<dbReference type="InterPro" id="IPR051198">
    <property type="entry name" value="BchE-like"/>
</dbReference>
<dbReference type="Pfam" id="PF13282">
    <property type="entry name" value="DUF4070"/>
    <property type="match status" value="1"/>
</dbReference>
<dbReference type="SFLD" id="SFLDG01082">
    <property type="entry name" value="B12-binding_domain_containing"/>
    <property type="match status" value="1"/>
</dbReference>
<evidence type="ECO:0000256" key="5">
    <source>
        <dbReference type="ARBA" id="ARBA00022723"/>
    </source>
</evidence>
<keyword evidence="5" id="KW-0479">Metal-binding</keyword>
<keyword evidence="3" id="KW-0808">Transferase</keyword>
<keyword evidence="6" id="KW-0408">Iron</keyword>
<protein>
    <submittedName>
        <fullName evidence="10">Uncharacterized protein</fullName>
    </submittedName>
</protein>
<gene>
    <name evidence="10" type="ORF">LCGC14_2201790</name>
</gene>
<name>A0A0F9GCE3_9ZZZZ</name>
<dbReference type="GO" id="GO:0005829">
    <property type="term" value="C:cytosol"/>
    <property type="evidence" value="ECO:0007669"/>
    <property type="project" value="TreeGrafter"/>
</dbReference>
<feature type="domain" description="B12-binding" evidence="8">
    <location>
        <begin position="1"/>
        <end position="59"/>
    </location>
</feature>
<evidence type="ECO:0000256" key="6">
    <source>
        <dbReference type="ARBA" id="ARBA00023004"/>
    </source>
</evidence>
<organism evidence="10">
    <name type="scientific">marine sediment metagenome</name>
    <dbReference type="NCBI Taxonomy" id="412755"/>
    <lineage>
        <taxon>unclassified sequences</taxon>
        <taxon>metagenomes</taxon>
        <taxon>ecological metagenomes</taxon>
    </lineage>
</organism>
<evidence type="ECO:0000256" key="3">
    <source>
        <dbReference type="ARBA" id="ARBA00022679"/>
    </source>
</evidence>
<dbReference type="SFLD" id="SFLDG01123">
    <property type="entry name" value="methyltransferase_(Class_B)"/>
    <property type="match status" value="1"/>
</dbReference>
<dbReference type="CDD" id="cd01335">
    <property type="entry name" value="Radical_SAM"/>
    <property type="match status" value="1"/>
</dbReference>
<dbReference type="SMART" id="SM00729">
    <property type="entry name" value="Elp3"/>
    <property type="match status" value="1"/>
</dbReference>
<dbReference type="InterPro" id="IPR007197">
    <property type="entry name" value="rSAM"/>
</dbReference>
<dbReference type="PANTHER" id="PTHR43409:SF7">
    <property type="entry name" value="BLL1977 PROTEIN"/>
    <property type="match status" value="1"/>
</dbReference>
<evidence type="ECO:0000256" key="4">
    <source>
        <dbReference type="ARBA" id="ARBA00022691"/>
    </source>
</evidence>
<dbReference type="Gene3D" id="3.40.50.280">
    <property type="entry name" value="Cobalamin-binding domain"/>
    <property type="match status" value="1"/>
</dbReference>
<feature type="non-terminal residue" evidence="10">
    <location>
        <position position="1"/>
    </location>
</feature>
<keyword evidence="7" id="KW-0411">Iron-sulfur</keyword>
<evidence type="ECO:0000256" key="1">
    <source>
        <dbReference type="ARBA" id="ARBA00001966"/>
    </source>
</evidence>
<keyword evidence="2" id="KW-0489">Methyltransferase</keyword>
<evidence type="ECO:0000313" key="10">
    <source>
        <dbReference type="EMBL" id="KKL60792.1"/>
    </source>
</evidence>
<dbReference type="InterPro" id="IPR034466">
    <property type="entry name" value="Methyltransferase_Class_B"/>
</dbReference>
<keyword evidence="4" id="KW-0949">S-adenosyl-L-methionine</keyword>